<dbReference type="Pfam" id="PF06133">
    <property type="entry name" value="Com_YlbF"/>
    <property type="match status" value="1"/>
</dbReference>
<dbReference type="AlphaFoldDB" id="A0A1T4M430"/>
<protein>
    <recommendedName>
        <fullName evidence="1">UPF0342 protein SAMN02745885_00410</fullName>
    </recommendedName>
</protein>
<proteinExistence type="inferred from homology"/>
<dbReference type="Gene3D" id="1.20.1500.10">
    <property type="entry name" value="YheA/YmcA-like"/>
    <property type="match status" value="1"/>
</dbReference>
<evidence type="ECO:0000313" key="3">
    <source>
        <dbReference type="Proteomes" id="UP000189933"/>
    </source>
</evidence>
<evidence type="ECO:0000256" key="1">
    <source>
        <dbReference type="HAMAP-Rule" id="MF_01526"/>
    </source>
</evidence>
<sequence length="120" mass="14170">MVNVYDKAYELARALKASPEFLSYTKIKEKLEKDKETWQRIVDFRQKQLEIQARQLQGQKIEEELSQLQNLFNLLAANRDIAEFFQAEYAFSRLMFDIQKIIGEAVGLDMDWEKQMKTGS</sequence>
<dbReference type="EMBL" id="FUXM01000003">
    <property type="protein sequence ID" value="SJZ61538.1"/>
    <property type="molecule type" value="Genomic_DNA"/>
</dbReference>
<organism evidence="2 3">
    <name type="scientific">Carboxydocella sporoproducens DSM 16521</name>
    <dbReference type="NCBI Taxonomy" id="1121270"/>
    <lineage>
        <taxon>Bacteria</taxon>
        <taxon>Bacillati</taxon>
        <taxon>Bacillota</taxon>
        <taxon>Clostridia</taxon>
        <taxon>Eubacteriales</taxon>
        <taxon>Clostridiales Family XVI. Incertae Sedis</taxon>
        <taxon>Carboxydocella</taxon>
    </lineage>
</organism>
<dbReference type="InterPro" id="IPR010368">
    <property type="entry name" value="Com_YlbF"/>
</dbReference>
<gene>
    <name evidence="2" type="ORF">SAMN02745885_00410</name>
</gene>
<keyword evidence="3" id="KW-1185">Reference proteome</keyword>
<dbReference type="HAMAP" id="MF_01526">
    <property type="entry name" value="UPF0342"/>
    <property type="match status" value="1"/>
</dbReference>
<accession>A0A1T4M430</accession>
<name>A0A1T4M430_9FIRM</name>
<comment type="similarity">
    <text evidence="1">Belongs to the UPF0342 family.</text>
</comment>
<dbReference type="SUPFAM" id="SSF158622">
    <property type="entry name" value="YheA/YmcA-like"/>
    <property type="match status" value="1"/>
</dbReference>
<dbReference type="Proteomes" id="UP000189933">
    <property type="component" value="Unassembled WGS sequence"/>
</dbReference>
<dbReference type="InterPro" id="IPR023378">
    <property type="entry name" value="YheA/YmcA-like_dom_sf"/>
</dbReference>
<reference evidence="3" key="1">
    <citation type="submission" date="2017-02" db="EMBL/GenBank/DDBJ databases">
        <authorList>
            <person name="Varghese N."/>
            <person name="Submissions S."/>
        </authorList>
    </citation>
    <scope>NUCLEOTIDE SEQUENCE [LARGE SCALE GENOMIC DNA]</scope>
    <source>
        <strain evidence="3">DSM 16521</strain>
    </source>
</reference>
<dbReference type="OrthoDB" id="9811402at2"/>
<dbReference type="RefSeq" id="WP_159071910.1">
    <property type="nucleotide sequence ID" value="NZ_FUXM01000003.1"/>
</dbReference>
<evidence type="ECO:0000313" key="2">
    <source>
        <dbReference type="EMBL" id="SJZ61538.1"/>
    </source>
</evidence>